<accession>A0A7K2J004</accession>
<dbReference type="SUPFAM" id="SSF51735">
    <property type="entry name" value="NAD(P)-binding Rossmann-fold domains"/>
    <property type="match status" value="1"/>
</dbReference>
<sequence length="259" mass="27069">MKFELSGTTAVVTGASKGIGLAVTQALAAEGVRVVAAARTASEELRTATPLIRQVDLTSREGPAELMEWAREELGGIDLLVNNVGASPARPGGFLSTSDEDWLHTFDLNLFSAVRSTRAALPSVIERSGAIVNIGSVNSRLALPRLVDYAAAKAALANFGKALAEEFGEKGVRVNTISPGPTRTATWTDETAMGGDLAREAGLTMDEFVAQVPEATGLSTGRFTEPDEVATLVVMLASGRLPNMNGSDLVIDGGMLKQV</sequence>
<dbReference type="NCBIfam" id="NF005095">
    <property type="entry name" value="PRK06523.1"/>
    <property type="match status" value="1"/>
</dbReference>
<dbReference type="PRINTS" id="PR00081">
    <property type="entry name" value="GDHRDH"/>
</dbReference>
<gene>
    <name evidence="3" type="ORF">GTW20_25625</name>
</gene>
<proteinExistence type="inferred from homology"/>
<evidence type="ECO:0000313" key="3">
    <source>
        <dbReference type="EMBL" id="MYR35549.1"/>
    </source>
</evidence>
<protein>
    <submittedName>
        <fullName evidence="3">SDR family oxidoreductase</fullName>
    </submittedName>
</protein>
<dbReference type="Pfam" id="PF13561">
    <property type="entry name" value="adh_short_C2"/>
    <property type="match status" value="1"/>
</dbReference>
<dbReference type="PROSITE" id="PS00061">
    <property type="entry name" value="ADH_SHORT"/>
    <property type="match status" value="1"/>
</dbReference>
<dbReference type="PANTHER" id="PTHR42760">
    <property type="entry name" value="SHORT-CHAIN DEHYDROGENASES/REDUCTASES FAMILY MEMBER"/>
    <property type="match status" value="1"/>
</dbReference>
<dbReference type="FunFam" id="3.40.50.720:FF:000084">
    <property type="entry name" value="Short-chain dehydrogenase reductase"/>
    <property type="match status" value="1"/>
</dbReference>
<evidence type="ECO:0000313" key="4">
    <source>
        <dbReference type="Proteomes" id="UP000467124"/>
    </source>
</evidence>
<reference evidence="3 4" key="1">
    <citation type="journal article" date="2019" name="Nat. Commun.">
        <title>The antimicrobial potential of Streptomyces from insect microbiomes.</title>
        <authorList>
            <person name="Chevrette M.G."/>
            <person name="Carlson C.M."/>
            <person name="Ortega H.E."/>
            <person name="Thomas C."/>
            <person name="Ananiev G.E."/>
            <person name="Barns K.J."/>
            <person name="Book A.J."/>
            <person name="Cagnazzo J."/>
            <person name="Carlos C."/>
            <person name="Flanigan W."/>
            <person name="Grubbs K.J."/>
            <person name="Horn H.A."/>
            <person name="Hoffmann F.M."/>
            <person name="Klassen J.L."/>
            <person name="Knack J.J."/>
            <person name="Lewin G.R."/>
            <person name="McDonald B.R."/>
            <person name="Muller L."/>
            <person name="Melo W.G.P."/>
            <person name="Pinto-Tomas A.A."/>
            <person name="Schmitz A."/>
            <person name="Wendt-Pienkowski E."/>
            <person name="Wildman S."/>
            <person name="Zhao M."/>
            <person name="Zhang F."/>
            <person name="Bugni T.S."/>
            <person name="Andes D.R."/>
            <person name="Pupo M.T."/>
            <person name="Currie C.R."/>
        </authorList>
    </citation>
    <scope>NUCLEOTIDE SEQUENCE [LARGE SCALE GENOMIC DNA]</scope>
    <source>
        <strain evidence="3 4">SID5840</strain>
    </source>
</reference>
<dbReference type="EMBL" id="WWHY01000001">
    <property type="protein sequence ID" value="MYR35549.1"/>
    <property type="molecule type" value="Genomic_DNA"/>
</dbReference>
<dbReference type="PRINTS" id="PR00080">
    <property type="entry name" value="SDRFAMILY"/>
</dbReference>
<organism evidence="3 4">
    <name type="scientific">Nocardiopsis alba</name>
    <dbReference type="NCBI Taxonomy" id="53437"/>
    <lineage>
        <taxon>Bacteria</taxon>
        <taxon>Bacillati</taxon>
        <taxon>Actinomycetota</taxon>
        <taxon>Actinomycetes</taxon>
        <taxon>Streptosporangiales</taxon>
        <taxon>Nocardiopsidaceae</taxon>
        <taxon>Nocardiopsis</taxon>
    </lineage>
</organism>
<dbReference type="GO" id="GO:0016616">
    <property type="term" value="F:oxidoreductase activity, acting on the CH-OH group of donors, NAD or NADP as acceptor"/>
    <property type="evidence" value="ECO:0007669"/>
    <property type="project" value="TreeGrafter"/>
</dbReference>
<comment type="caution">
    <text evidence="3">The sequence shown here is derived from an EMBL/GenBank/DDBJ whole genome shotgun (WGS) entry which is preliminary data.</text>
</comment>
<keyword evidence="2" id="KW-0560">Oxidoreductase</keyword>
<dbReference type="RefSeq" id="WP_161112160.1">
    <property type="nucleotide sequence ID" value="NZ_WWHY01000001.1"/>
</dbReference>
<dbReference type="PANTHER" id="PTHR42760:SF133">
    <property type="entry name" value="3-OXOACYL-[ACYL-CARRIER-PROTEIN] REDUCTASE"/>
    <property type="match status" value="1"/>
</dbReference>
<name>A0A7K2J004_9ACTN</name>
<evidence type="ECO:0000256" key="2">
    <source>
        <dbReference type="ARBA" id="ARBA00023002"/>
    </source>
</evidence>
<dbReference type="InterPro" id="IPR020904">
    <property type="entry name" value="Sc_DH/Rdtase_CS"/>
</dbReference>
<dbReference type="InterPro" id="IPR002347">
    <property type="entry name" value="SDR_fam"/>
</dbReference>
<dbReference type="AlphaFoldDB" id="A0A7K2J004"/>
<dbReference type="InterPro" id="IPR036291">
    <property type="entry name" value="NAD(P)-bd_dom_sf"/>
</dbReference>
<comment type="similarity">
    <text evidence="1">Belongs to the short-chain dehydrogenases/reductases (SDR) family.</text>
</comment>
<dbReference type="Gene3D" id="3.40.50.720">
    <property type="entry name" value="NAD(P)-binding Rossmann-like Domain"/>
    <property type="match status" value="1"/>
</dbReference>
<evidence type="ECO:0000256" key="1">
    <source>
        <dbReference type="ARBA" id="ARBA00006484"/>
    </source>
</evidence>
<dbReference type="Proteomes" id="UP000467124">
    <property type="component" value="Unassembled WGS sequence"/>
</dbReference>